<keyword evidence="2" id="KW-1185">Reference proteome</keyword>
<comment type="caution">
    <text evidence="1">The sequence shown here is derived from an EMBL/GenBank/DDBJ whole genome shotgun (WGS) entry which is preliminary data.</text>
</comment>
<protein>
    <submittedName>
        <fullName evidence="1">Uncharacterized protein</fullName>
    </submittedName>
</protein>
<dbReference type="EMBL" id="CAJVCH010536342">
    <property type="protein sequence ID" value="CAG7825458.1"/>
    <property type="molecule type" value="Genomic_DNA"/>
</dbReference>
<dbReference type="Proteomes" id="UP000708208">
    <property type="component" value="Unassembled WGS sequence"/>
</dbReference>
<name>A0A8J2L331_9HEXA</name>
<reference evidence="1" key="1">
    <citation type="submission" date="2021-06" db="EMBL/GenBank/DDBJ databases">
        <authorList>
            <person name="Hodson N. C."/>
            <person name="Mongue J. A."/>
            <person name="Jaron S. K."/>
        </authorList>
    </citation>
    <scope>NUCLEOTIDE SEQUENCE</scope>
</reference>
<gene>
    <name evidence="1" type="ORF">AFUS01_LOCUS35566</name>
</gene>
<accession>A0A8J2L331</accession>
<dbReference type="AlphaFoldDB" id="A0A8J2L331"/>
<evidence type="ECO:0000313" key="2">
    <source>
        <dbReference type="Proteomes" id="UP000708208"/>
    </source>
</evidence>
<sequence>MDLSTRVEKIFKQQQNSTMTSSPSTKPIKKRKKCNGDYYDAMVRVHEYLQVMKHDMQCVVKPGSDLWLKYNRPGEKTAALFNVSARTVENYKQLKLTSPDCENSNTNHITSPKRKIICDSFSIAEIRRVTLDCYA</sequence>
<feature type="non-terminal residue" evidence="1">
    <location>
        <position position="1"/>
    </location>
</feature>
<evidence type="ECO:0000313" key="1">
    <source>
        <dbReference type="EMBL" id="CAG7825458.1"/>
    </source>
</evidence>
<proteinExistence type="predicted"/>
<organism evidence="1 2">
    <name type="scientific">Allacma fusca</name>
    <dbReference type="NCBI Taxonomy" id="39272"/>
    <lineage>
        <taxon>Eukaryota</taxon>
        <taxon>Metazoa</taxon>
        <taxon>Ecdysozoa</taxon>
        <taxon>Arthropoda</taxon>
        <taxon>Hexapoda</taxon>
        <taxon>Collembola</taxon>
        <taxon>Symphypleona</taxon>
        <taxon>Sminthuridae</taxon>
        <taxon>Allacma</taxon>
    </lineage>
</organism>